<feature type="compositionally biased region" description="Basic and acidic residues" evidence="1">
    <location>
        <begin position="252"/>
        <end position="276"/>
    </location>
</feature>
<dbReference type="OrthoDB" id="5106716at2759"/>
<feature type="compositionally biased region" description="Polar residues" evidence="1">
    <location>
        <begin position="23"/>
        <end position="42"/>
    </location>
</feature>
<proteinExistence type="predicted"/>
<comment type="caution">
    <text evidence="2">The sequence shown here is derived from an EMBL/GenBank/DDBJ whole genome shotgun (WGS) entry which is preliminary data.</text>
</comment>
<evidence type="ECO:0000313" key="3">
    <source>
        <dbReference type="Proteomes" id="UP000053317"/>
    </source>
</evidence>
<feature type="region of interest" description="Disordered" evidence="1">
    <location>
        <begin position="246"/>
        <end position="292"/>
    </location>
</feature>
<feature type="region of interest" description="Disordered" evidence="1">
    <location>
        <begin position="1"/>
        <end position="187"/>
    </location>
</feature>
<feature type="compositionally biased region" description="Polar residues" evidence="1">
    <location>
        <begin position="106"/>
        <end position="116"/>
    </location>
</feature>
<feature type="compositionally biased region" description="Polar residues" evidence="1">
    <location>
        <begin position="157"/>
        <end position="170"/>
    </location>
</feature>
<dbReference type="AlphaFoldDB" id="A0A0G2F4F2"/>
<reference evidence="2 3" key="1">
    <citation type="submission" date="2015-05" db="EMBL/GenBank/DDBJ databases">
        <title>Distinctive expansion of gene families associated with plant cell wall degradation and secondary metabolism in the genomes of grapevine trunk pathogens.</title>
        <authorList>
            <person name="Lawrence D.P."/>
            <person name="Travadon R."/>
            <person name="Rolshausen P.E."/>
            <person name="Baumgartner K."/>
        </authorList>
    </citation>
    <scope>NUCLEOTIDE SEQUENCE [LARGE SCALE GENOMIC DNA]</scope>
    <source>
        <strain evidence="2">UCRPC4</strain>
    </source>
</reference>
<protein>
    <submittedName>
        <fullName evidence="2">Uncharacterized protein</fullName>
    </submittedName>
</protein>
<keyword evidence="3" id="KW-1185">Reference proteome</keyword>
<feature type="compositionally biased region" description="Basic residues" evidence="1">
    <location>
        <begin position="171"/>
        <end position="186"/>
    </location>
</feature>
<sequence>MNILPPHAGVQDALAKVRPSRGPNEQTPSRTDQGNRVNNSTRDYLETEKPGHVRLAGASGKEDFNNDISAQPAQEHPSIHPLRSNPSPRGPLIDKVDAAGVHAALSETSPPGNSDGQKVPKPIRHGDPQSHRPESSETESQSTSSETQPQSPKSALLSPNTENNHTTSITSHHRPAVTHATMHPKTHTIYEPHRTRSFHVHEHRTVIQPIIDPEPKILPEKHYIRDEKTGKIWRIGTEEGKMLEQKLGSKSKRVEERVTDSIGDEHTAADDSRQVESGETLSTSKAHDAENDVLNGMSHLAIQENGPA</sequence>
<reference evidence="2 3" key="2">
    <citation type="submission" date="2015-05" db="EMBL/GenBank/DDBJ databases">
        <authorList>
            <person name="Morales-Cruz A."/>
            <person name="Amrine K.C."/>
            <person name="Cantu D."/>
        </authorList>
    </citation>
    <scope>NUCLEOTIDE SEQUENCE [LARGE SCALE GENOMIC DNA]</scope>
    <source>
        <strain evidence="2">UCRPC4</strain>
    </source>
</reference>
<accession>A0A0G2F4F2</accession>
<feature type="compositionally biased region" description="Basic and acidic residues" evidence="1">
    <location>
        <begin position="124"/>
        <end position="135"/>
    </location>
</feature>
<gene>
    <name evidence="2" type="ORF">UCRPC4_g00168</name>
</gene>
<evidence type="ECO:0000313" key="2">
    <source>
        <dbReference type="EMBL" id="KKY29136.1"/>
    </source>
</evidence>
<dbReference type="EMBL" id="LCWF01000005">
    <property type="protein sequence ID" value="KKY29136.1"/>
    <property type="molecule type" value="Genomic_DNA"/>
</dbReference>
<dbReference type="Proteomes" id="UP000053317">
    <property type="component" value="Unassembled WGS sequence"/>
</dbReference>
<name>A0A0G2F4F2_PHACM</name>
<evidence type="ECO:0000256" key="1">
    <source>
        <dbReference type="SAM" id="MobiDB-lite"/>
    </source>
</evidence>
<organism evidence="2 3">
    <name type="scientific">Phaeomoniella chlamydospora</name>
    <name type="common">Phaeoacremonium chlamydosporum</name>
    <dbReference type="NCBI Taxonomy" id="158046"/>
    <lineage>
        <taxon>Eukaryota</taxon>
        <taxon>Fungi</taxon>
        <taxon>Dikarya</taxon>
        <taxon>Ascomycota</taxon>
        <taxon>Pezizomycotina</taxon>
        <taxon>Eurotiomycetes</taxon>
        <taxon>Chaetothyriomycetidae</taxon>
        <taxon>Phaeomoniellales</taxon>
        <taxon>Phaeomoniellaceae</taxon>
        <taxon>Phaeomoniella</taxon>
    </lineage>
</organism>
<feature type="compositionally biased region" description="Low complexity" evidence="1">
    <location>
        <begin position="138"/>
        <end position="152"/>
    </location>
</feature>